<reference evidence="2" key="1">
    <citation type="submission" date="2013-11" db="EMBL/GenBank/DDBJ databases">
        <title>Genome sequence of the fusiform rust pathogen reveals effectors for host alternation and coevolution with pine.</title>
        <authorList>
            <consortium name="DOE Joint Genome Institute"/>
            <person name="Smith K."/>
            <person name="Pendleton A."/>
            <person name="Kubisiak T."/>
            <person name="Anderson C."/>
            <person name="Salamov A."/>
            <person name="Aerts A."/>
            <person name="Riley R."/>
            <person name="Clum A."/>
            <person name="Lindquist E."/>
            <person name="Ence D."/>
            <person name="Campbell M."/>
            <person name="Kronenberg Z."/>
            <person name="Feau N."/>
            <person name="Dhillon B."/>
            <person name="Hamelin R."/>
            <person name="Burleigh J."/>
            <person name="Smith J."/>
            <person name="Yandell M."/>
            <person name="Nelson C."/>
            <person name="Grigoriev I."/>
            <person name="Davis J."/>
        </authorList>
    </citation>
    <scope>NUCLEOTIDE SEQUENCE</scope>
    <source>
        <strain evidence="2">G11</strain>
    </source>
</reference>
<dbReference type="AlphaFoldDB" id="A0A9P6N5E1"/>
<feature type="region of interest" description="Disordered" evidence="1">
    <location>
        <begin position="13"/>
        <end position="38"/>
    </location>
</feature>
<dbReference type="InterPro" id="IPR009737">
    <property type="entry name" value="Aim32/Apd1-like"/>
</dbReference>
<dbReference type="PANTHER" id="PTHR31902:SF14">
    <property type="entry name" value="ACTIN PATCHES DISTAL PROTEIN 1"/>
    <property type="match status" value="1"/>
</dbReference>
<dbReference type="Pfam" id="PF06999">
    <property type="entry name" value="Suc_Fer-like"/>
    <property type="match status" value="1"/>
</dbReference>
<feature type="compositionally biased region" description="Pro residues" evidence="1">
    <location>
        <begin position="149"/>
        <end position="168"/>
    </location>
</feature>
<dbReference type="EMBL" id="MU167569">
    <property type="protein sequence ID" value="KAG0139529.1"/>
    <property type="molecule type" value="Genomic_DNA"/>
</dbReference>
<protein>
    <recommendedName>
        <fullName evidence="4">Sucrase/ferredoxin-like-domain-containing protein</fullName>
    </recommendedName>
</protein>
<dbReference type="InterPro" id="IPR036249">
    <property type="entry name" value="Thioredoxin-like_sf"/>
</dbReference>
<dbReference type="CDD" id="cd03062">
    <property type="entry name" value="TRX_Fd_Sucrase"/>
    <property type="match status" value="1"/>
</dbReference>
<keyword evidence="3" id="KW-1185">Reference proteome</keyword>
<dbReference type="PANTHER" id="PTHR31902">
    <property type="entry name" value="ACTIN PATCHES DISTAL PROTEIN 1"/>
    <property type="match status" value="1"/>
</dbReference>
<proteinExistence type="predicted"/>
<accession>A0A9P6N5E1</accession>
<evidence type="ECO:0008006" key="4">
    <source>
        <dbReference type="Google" id="ProtNLM"/>
    </source>
</evidence>
<evidence type="ECO:0000256" key="1">
    <source>
        <dbReference type="SAM" id="MobiDB-lite"/>
    </source>
</evidence>
<dbReference type="SUPFAM" id="SSF52833">
    <property type="entry name" value="Thioredoxin-like"/>
    <property type="match status" value="1"/>
</dbReference>
<evidence type="ECO:0000313" key="3">
    <source>
        <dbReference type="Proteomes" id="UP000886653"/>
    </source>
</evidence>
<feature type="region of interest" description="Disordered" evidence="1">
    <location>
        <begin position="127"/>
        <end position="173"/>
    </location>
</feature>
<sequence>MSAFFNALLARTNITSSPTPNPSETSSPSGSVNTQLPTRHFPSLDTLTALRAAGVPLSIESEADCATCTQTCSAPIDMKGYPRAFSIDTTTPLLGTIKPFDYLILCSSSKTDWPRDVCENVNQVPGALRKANPKPTADTPKLNAEIKPRGPPGIFPLPKTPTEPPQPPRVSILSSSHISSSEDSNAESLIILPNWVLLPDVTSSNVPKLPLTSSYKPTQLPHNLIILLCSHKTRDKRCAIAAPILREALTEAFEAIEGTDWRVDTRADDLSSTTDHLVGIFQVSHSGGHKFAGNMIIFFPNGASVWYGRVTPSDCERIVQETVIGHKIIPELLKGGFGLGTIKSNNLDW</sequence>
<gene>
    <name evidence="2" type="ORF">CROQUDRAFT_675078</name>
</gene>
<organism evidence="2 3">
    <name type="scientific">Cronartium quercuum f. sp. fusiforme G11</name>
    <dbReference type="NCBI Taxonomy" id="708437"/>
    <lineage>
        <taxon>Eukaryota</taxon>
        <taxon>Fungi</taxon>
        <taxon>Dikarya</taxon>
        <taxon>Basidiomycota</taxon>
        <taxon>Pucciniomycotina</taxon>
        <taxon>Pucciniomycetes</taxon>
        <taxon>Pucciniales</taxon>
        <taxon>Coleosporiaceae</taxon>
        <taxon>Cronartium</taxon>
    </lineage>
</organism>
<comment type="caution">
    <text evidence="2">The sequence shown here is derived from an EMBL/GenBank/DDBJ whole genome shotgun (WGS) entry which is preliminary data.</text>
</comment>
<dbReference type="Gene3D" id="3.40.30.10">
    <property type="entry name" value="Glutaredoxin"/>
    <property type="match status" value="1"/>
</dbReference>
<evidence type="ECO:0000313" key="2">
    <source>
        <dbReference type="EMBL" id="KAG0139529.1"/>
    </source>
</evidence>
<feature type="compositionally biased region" description="Low complexity" evidence="1">
    <location>
        <begin position="13"/>
        <end position="34"/>
    </location>
</feature>
<dbReference type="Proteomes" id="UP000886653">
    <property type="component" value="Unassembled WGS sequence"/>
</dbReference>
<dbReference type="OrthoDB" id="10253744at2759"/>
<name>A0A9P6N5E1_9BASI</name>